<dbReference type="OMA" id="HANGAMG"/>
<dbReference type="PROSITE" id="PS50158">
    <property type="entry name" value="ZF_CCHC"/>
    <property type="match status" value="1"/>
</dbReference>
<evidence type="ECO:0000313" key="5">
    <source>
        <dbReference type="Proteomes" id="UP000261560"/>
    </source>
</evidence>
<dbReference type="InterPro" id="IPR005162">
    <property type="entry name" value="Retrotrans_gag_dom"/>
</dbReference>
<name>A0A3B3CH31_ORYME</name>
<dbReference type="Ensembl" id="ENSOMET00000025837.1">
    <property type="protein sequence ID" value="ENSOMEP00000017152.1"/>
    <property type="gene ID" value="ENSOMEG00000018850.1"/>
</dbReference>
<dbReference type="PaxDb" id="30732-ENSOMEP00000017152"/>
<dbReference type="GeneTree" id="ENSGT00950000183173"/>
<dbReference type="InterPro" id="IPR001878">
    <property type="entry name" value="Znf_CCHC"/>
</dbReference>
<keyword evidence="5" id="KW-1185">Reference proteome</keyword>
<keyword evidence="1" id="KW-0479">Metal-binding</keyword>
<dbReference type="InterPro" id="IPR036875">
    <property type="entry name" value="Znf_CCHC_sf"/>
</dbReference>
<evidence type="ECO:0000256" key="1">
    <source>
        <dbReference type="PROSITE-ProRule" id="PRU00047"/>
    </source>
</evidence>
<dbReference type="Proteomes" id="UP000261560">
    <property type="component" value="Unplaced"/>
</dbReference>
<dbReference type="InterPro" id="IPR032567">
    <property type="entry name" value="RTL1-rel"/>
</dbReference>
<dbReference type="Pfam" id="PF03732">
    <property type="entry name" value="Retrotrans_gag"/>
    <property type="match status" value="1"/>
</dbReference>
<evidence type="ECO:0000256" key="2">
    <source>
        <dbReference type="SAM" id="MobiDB-lite"/>
    </source>
</evidence>
<evidence type="ECO:0000259" key="3">
    <source>
        <dbReference type="PROSITE" id="PS50158"/>
    </source>
</evidence>
<organism evidence="4 5">
    <name type="scientific">Oryzias melastigma</name>
    <name type="common">Marine medaka</name>
    <dbReference type="NCBI Taxonomy" id="30732"/>
    <lineage>
        <taxon>Eukaryota</taxon>
        <taxon>Metazoa</taxon>
        <taxon>Chordata</taxon>
        <taxon>Craniata</taxon>
        <taxon>Vertebrata</taxon>
        <taxon>Euteleostomi</taxon>
        <taxon>Actinopterygii</taxon>
        <taxon>Neopterygii</taxon>
        <taxon>Teleostei</taxon>
        <taxon>Neoteleostei</taxon>
        <taxon>Acanthomorphata</taxon>
        <taxon>Ovalentaria</taxon>
        <taxon>Atherinomorphae</taxon>
        <taxon>Beloniformes</taxon>
        <taxon>Adrianichthyidae</taxon>
        <taxon>Oryziinae</taxon>
        <taxon>Oryzias</taxon>
    </lineage>
</organism>
<dbReference type="AlphaFoldDB" id="A0A3B3CH31"/>
<dbReference type="STRING" id="30732.ENSOMEP00000017152"/>
<dbReference type="GO" id="GO:0003676">
    <property type="term" value="F:nucleic acid binding"/>
    <property type="evidence" value="ECO:0007669"/>
    <property type="project" value="InterPro"/>
</dbReference>
<keyword evidence="1" id="KW-0863">Zinc-finger</keyword>
<dbReference type="GO" id="GO:0008270">
    <property type="term" value="F:zinc ion binding"/>
    <property type="evidence" value="ECO:0007669"/>
    <property type="project" value="UniProtKB-KW"/>
</dbReference>
<dbReference type="PANTHER" id="PTHR15503">
    <property type="entry name" value="LDOC1 RELATED"/>
    <property type="match status" value="1"/>
</dbReference>
<protein>
    <recommendedName>
        <fullName evidence="3">CCHC-type domain-containing protein</fullName>
    </recommendedName>
</protein>
<sequence>MLLEHGHQLQRQTAATEAIMTHLQTGQNANVTPPGLVPNVAAPRPPADMAPLDHANGAMGGPRLSLPDKFNGRPELCRGFLMQCDLYLRQQPHLYSTEEAKVSFLCSLLTGEALEWMSAMWAGGAIPFDSYAAFTQQLREVFHHSADGKDPGDHLMELTQGRDTVASYSLKFRTLAARTDCTPDTLKRLFRRGLSGEMQRELACRDEGLGLEAFIQLAIRLDNLMRSRRPRLSAPRSFSPHRSPLRPSQTSDPEPMHLGSTQLTPAERERRRRENLCLYCGQPGHLRKLCLRKRHRFLEF</sequence>
<feature type="domain" description="CCHC-type" evidence="3">
    <location>
        <begin position="277"/>
        <end position="290"/>
    </location>
</feature>
<dbReference type="SUPFAM" id="SSF57756">
    <property type="entry name" value="Retrovirus zinc finger-like domains"/>
    <property type="match status" value="1"/>
</dbReference>
<evidence type="ECO:0000313" key="4">
    <source>
        <dbReference type="Ensembl" id="ENSOMEP00000017152.1"/>
    </source>
</evidence>
<keyword evidence="1" id="KW-0862">Zinc</keyword>
<accession>A0A3B3CH31</accession>
<dbReference type="PANTHER" id="PTHR15503:SF22">
    <property type="entry name" value="TRANSPOSON TY3-I GAG POLYPROTEIN"/>
    <property type="match status" value="1"/>
</dbReference>
<feature type="region of interest" description="Disordered" evidence="2">
    <location>
        <begin position="231"/>
        <end position="269"/>
    </location>
</feature>
<proteinExistence type="predicted"/>
<reference evidence="4" key="1">
    <citation type="submission" date="2025-08" db="UniProtKB">
        <authorList>
            <consortium name="Ensembl"/>
        </authorList>
    </citation>
    <scope>IDENTIFICATION</scope>
</reference>
<reference evidence="4" key="2">
    <citation type="submission" date="2025-09" db="UniProtKB">
        <authorList>
            <consortium name="Ensembl"/>
        </authorList>
    </citation>
    <scope>IDENTIFICATION</scope>
</reference>